<sequence length="263" mass="29642">MLHSEVLRQLGFALQGIIPRTIDEIFNIIHREESKKESKIQHEIQVSYVEVYLSKVKDLLNPLNGKGNLRIRESFEKGIYVEGVTQKLVSSTTEVHRAISIGESNKIIGEGRNFASSILALKVKQTDKETRVQRTSTVSFSDLAGLPRKYSKLSKKMDSTLRRRQFETLSALGQVLKALTQRIKHVPYRDLKLTRLLSDSIGGNAKTCILVTASPAFLDMEKTLRSMRWGRRARLVTNNPKVDSSAATFEDAKRRAPPHAQAT</sequence>
<dbReference type="EMBL" id="HBHP01003117">
    <property type="protein sequence ID" value="CAD9747811.1"/>
    <property type="molecule type" value="Transcribed_RNA"/>
</dbReference>
<dbReference type="Gene3D" id="3.40.850.10">
    <property type="entry name" value="Kinesin motor domain"/>
    <property type="match status" value="1"/>
</dbReference>
<dbReference type="SMART" id="SM00129">
    <property type="entry name" value="KISc"/>
    <property type="match status" value="1"/>
</dbReference>
<dbReference type="PANTHER" id="PTHR47968:SF75">
    <property type="entry name" value="CENTROMERE-ASSOCIATED PROTEIN E"/>
    <property type="match status" value="1"/>
</dbReference>
<organism evidence="6">
    <name type="scientific">Lotharella oceanica</name>
    <dbReference type="NCBI Taxonomy" id="641309"/>
    <lineage>
        <taxon>Eukaryota</taxon>
        <taxon>Sar</taxon>
        <taxon>Rhizaria</taxon>
        <taxon>Cercozoa</taxon>
        <taxon>Chlorarachniophyceae</taxon>
        <taxon>Lotharella</taxon>
    </lineage>
</organism>
<dbReference type="PROSITE" id="PS50067">
    <property type="entry name" value="KINESIN_MOTOR_2"/>
    <property type="match status" value="1"/>
</dbReference>
<gene>
    <name evidence="6" type="ORF">LSP00402_LOCUS1963</name>
</gene>
<dbReference type="InterPro" id="IPR036961">
    <property type="entry name" value="Kinesin_motor_dom_sf"/>
</dbReference>
<protein>
    <recommendedName>
        <fullName evidence="5">Kinesin motor domain-containing protein</fullName>
    </recommendedName>
</protein>
<dbReference type="Pfam" id="PF00225">
    <property type="entry name" value="Kinesin"/>
    <property type="match status" value="1"/>
</dbReference>
<comment type="caution">
    <text evidence="3">Lacks conserved residue(s) required for the propagation of feature annotation.</text>
</comment>
<dbReference type="InterPro" id="IPR001752">
    <property type="entry name" value="Kinesin_motor_dom"/>
</dbReference>
<feature type="domain" description="Kinesin motor" evidence="5">
    <location>
        <begin position="1"/>
        <end position="236"/>
    </location>
</feature>
<evidence type="ECO:0000256" key="4">
    <source>
        <dbReference type="SAM" id="MobiDB-lite"/>
    </source>
</evidence>
<keyword evidence="2" id="KW-0505">Motor protein</keyword>
<comment type="similarity">
    <text evidence="3">Belongs to the TRAFAC class myosin-kinesin ATPase superfamily. Kinesin family.</text>
</comment>
<evidence type="ECO:0000259" key="5">
    <source>
        <dbReference type="PROSITE" id="PS50067"/>
    </source>
</evidence>
<dbReference type="PANTHER" id="PTHR47968">
    <property type="entry name" value="CENTROMERE PROTEIN E"/>
    <property type="match status" value="1"/>
</dbReference>
<name>A0A7S2X7A2_9EUKA</name>
<evidence type="ECO:0000256" key="3">
    <source>
        <dbReference type="PROSITE-ProRule" id="PRU00283"/>
    </source>
</evidence>
<dbReference type="AlphaFoldDB" id="A0A7S2X7A2"/>
<dbReference type="InterPro" id="IPR027640">
    <property type="entry name" value="Kinesin-like_fam"/>
</dbReference>
<evidence type="ECO:0000256" key="2">
    <source>
        <dbReference type="ARBA" id="ARBA00023175"/>
    </source>
</evidence>
<evidence type="ECO:0000256" key="1">
    <source>
        <dbReference type="ARBA" id="ARBA00023054"/>
    </source>
</evidence>
<keyword evidence="1" id="KW-0175">Coiled coil</keyword>
<accession>A0A7S2X7A2</accession>
<dbReference type="GO" id="GO:0005524">
    <property type="term" value="F:ATP binding"/>
    <property type="evidence" value="ECO:0007669"/>
    <property type="project" value="InterPro"/>
</dbReference>
<proteinExistence type="inferred from homology"/>
<dbReference type="PRINTS" id="PR00380">
    <property type="entry name" value="KINESINHEAVY"/>
</dbReference>
<dbReference type="SUPFAM" id="SSF52540">
    <property type="entry name" value="P-loop containing nucleoside triphosphate hydrolases"/>
    <property type="match status" value="1"/>
</dbReference>
<dbReference type="GO" id="GO:0003777">
    <property type="term" value="F:microtubule motor activity"/>
    <property type="evidence" value="ECO:0007669"/>
    <property type="project" value="InterPro"/>
</dbReference>
<dbReference type="InterPro" id="IPR027417">
    <property type="entry name" value="P-loop_NTPase"/>
</dbReference>
<dbReference type="GO" id="GO:0007018">
    <property type="term" value="P:microtubule-based movement"/>
    <property type="evidence" value="ECO:0007669"/>
    <property type="project" value="InterPro"/>
</dbReference>
<feature type="region of interest" description="Disordered" evidence="4">
    <location>
        <begin position="240"/>
        <end position="263"/>
    </location>
</feature>
<dbReference type="GO" id="GO:0008017">
    <property type="term" value="F:microtubule binding"/>
    <property type="evidence" value="ECO:0007669"/>
    <property type="project" value="InterPro"/>
</dbReference>
<reference evidence="6" key="1">
    <citation type="submission" date="2021-01" db="EMBL/GenBank/DDBJ databases">
        <authorList>
            <person name="Corre E."/>
            <person name="Pelletier E."/>
            <person name="Niang G."/>
            <person name="Scheremetjew M."/>
            <person name="Finn R."/>
            <person name="Kale V."/>
            <person name="Holt S."/>
            <person name="Cochrane G."/>
            <person name="Meng A."/>
            <person name="Brown T."/>
            <person name="Cohen L."/>
        </authorList>
    </citation>
    <scope>NUCLEOTIDE SEQUENCE</scope>
    <source>
        <strain evidence="6">CCMP622</strain>
    </source>
</reference>
<evidence type="ECO:0000313" key="6">
    <source>
        <dbReference type="EMBL" id="CAD9747811.1"/>
    </source>
</evidence>